<keyword evidence="7" id="KW-1185">Reference proteome</keyword>
<dbReference type="PROSITE" id="PS00092">
    <property type="entry name" value="N6_MTASE"/>
    <property type="match status" value="1"/>
</dbReference>
<dbReference type="Gene3D" id="3.40.50.150">
    <property type="entry name" value="Vaccinia Virus protein VP39"/>
    <property type="match status" value="1"/>
</dbReference>
<evidence type="ECO:0000256" key="1">
    <source>
        <dbReference type="ARBA" id="ARBA00006594"/>
    </source>
</evidence>
<dbReference type="PRINTS" id="PR00506">
    <property type="entry name" value="D21N6MTFRASE"/>
</dbReference>
<dbReference type="InterPro" id="IPR002052">
    <property type="entry name" value="DNA_methylase_N6_adenine_CS"/>
</dbReference>
<accession>A0A7Z9BXG8</accession>
<dbReference type="SUPFAM" id="SSF53335">
    <property type="entry name" value="S-adenosyl-L-methionine-dependent methyltransferases"/>
    <property type="match status" value="1"/>
</dbReference>
<evidence type="ECO:0000256" key="2">
    <source>
        <dbReference type="ARBA" id="ARBA00022603"/>
    </source>
</evidence>
<reference evidence="6" key="1">
    <citation type="submission" date="2019-10" db="EMBL/GenBank/DDBJ databases">
        <authorList>
            <consortium name="Genoscope - CEA"/>
            <person name="William W."/>
        </authorList>
    </citation>
    <scope>NUCLEOTIDE SEQUENCE [LARGE SCALE GENOMIC DNA]</scope>
    <source>
        <strain evidence="6">BBR_PRJEB10992</strain>
    </source>
</reference>
<dbReference type="InterPro" id="IPR002295">
    <property type="entry name" value="N4/N6-MTase_EcoPI_Mod-like"/>
</dbReference>
<sequence>MQQLYLQFKSPNQFPYQNYMFNQMKQEPCFISKQGVLFEEDCLPLLKQINNSVADVVFADPPFNLGKKYGKKHDDSLEDSEYLNWCYTWLDECCRILKDGGSLFIYNLPKWNMLLGSYLMNKGLTFRHWITISQKSSLPIPGRLYPSHYSLLYYTKGKPNVFRKIRTPIETCRHCGGEIKDYGGHRHAMNPLGVNLTDVWTDIPPVRHWKFKSKKRTTNQLSTKILDRVIEMSSLPGDLIIDPFGGSGTTYAVCEATGRHWIGMEIQNCDVIIERLTEENLHYHKNNDYVEG</sequence>
<dbReference type="InterPro" id="IPR002941">
    <property type="entry name" value="DNA_methylase_N4/N6"/>
</dbReference>
<keyword evidence="4" id="KW-0949">S-adenosyl-L-methionine</keyword>
<evidence type="ECO:0000259" key="5">
    <source>
        <dbReference type="Pfam" id="PF01555"/>
    </source>
</evidence>
<dbReference type="RefSeq" id="WP_083623609.1">
    <property type="nucleotide sequence ID" value="NZ_LR734876.1"/>
</dbReference>
<name>A0A7Z9BXG8_9CYAN</name>
<dbReference type="GO" id="GO:0032259">
    <property type="term" value="P:methylation"/>
    <property type="evidence" value="ECO:0007669"/>
    <property type="project" value="UniProtKB-KW"/>
</dbReference>
<dbReference type="Pfam" id="PF01555">
    <property type="entry name" value="N6_N4_Mtase"/>
    <property type="match status" value="1"/>
</dbReference>
<gene>
    <name evidence="6" type="ORF">PL8927_710085</name>
</gene>
<keyword evidence="2 6" id="KW-0489">Methyltransferase</keyword>
<proteinExistence type="inferred from homology"/>
<dbReference type="OrthoDB" id="9800801at2"/>
<protein>
    <submittedName>
        <fullName evidence="6">DNA methylase N-4/N-6 domain protein</fullName>
    </submittedName>
</protein>
<dbReference type="GO" id="GO:0008170">
    <property type="term" value="F:N-methyltransferase activity"/>
    <property type="evidence" value="ECO:0007669"/>
    <property type="project" value="InterPro"/>
</dbReference>
<dbReference type="Proteomes" id="UP000184550">
    <property type="component" value="Unassembled WGS sequence"/>
</dbReference>
<organism evidence="6 7">
    <name type="scientific">Planktothrix serta PCC 8927</name>
    <dbReference type="NCBI Taxonomy" id="671068"/>
    <lineage>
        <taxon>Bacteria</taxon>
        <taxon>Bacillati</taxon>
        <taxon>Cyanobacteriota</taxon>
        <taxon>Cyanophyceae</taxon>
        <taxon>Oscillatoriophycideae</taxon>
        <taxon>Oscillatoriales</taxon>
        <taxon>Microcoleaceae</taxon>
        <taxon>Planktothrix</taxon>
    </lineage>
</organism>
<comment type="similarity">
    <text evidence="1">Belongs to the N(4)/N(6)-methyltransferase family.</text>
</comment>
<dbReference type="EMBL" id="CZCU02000148">
    <property type="protein sequence ID" value="VXD21158.1"/>
    <property type="molecule type" value="Genomic_DNA"/>
</dbReference>
<dbReference type="GO" id="GO:0003677">
    <property type="term" value="F:DNA binding"/>
    <property type="evidence" value="ECO:0007669"/>
    <property type="project" value="InterPro"/>
</dbReference>
<feature type="domain" description="DNA methylase N-4/N-6" evidence="5">
    <location>
        <begin position="55"/>
        <end position="268"/>
    </location>
</feature>
<comment type="caution">
    <text evidence="6">The sequence shown here is derived from an EMBL/GenBank/DDBJ whole genome shotgun (WGS) entry which is preliminary data.</text>
</comment>
<evidence type="ECO:0000313" key="7">
    <source>
        <dbReference type="Proteomes" id="UP000184550"/>
    </source>
</evidence>
<evidence type="ECO:0000313" key="6">
    <source>
        <dbReference type="EMBL" id="VXD21158.1"/>
    </source>
</evidence>
<dbReference type="AlphaFoldDB" id="A0A7Z9BXG8"/>
<evidence type="ECO:0000256" key="4">
    <source>
        <dbReference type="ARBA" id="ARBA00022691"/>
    </source>
</evidence>
<evidence type="ECO:0000256" key="3">
    <source>
        <dbReference type="ARBA" id="ARBA00022679"/>
    </source>
</evidence>
<dbReference type="InterPro" id="IPR029063">
    <property type="entry name" value="SAM-dependent_MTases_sf"/>
</dbReference>
<keyword evidence="3" id="KW-0808">Transferase</keyword>